<comment type="similarity">
    <text evidence="4">Belongs to the MsrA Met sulfoxide reductase family.</text>
</comment>
<comment type="catalytic activity">
    <reaction evidence="3 4">
        <text>[thioredoxin]-disulfide + L-methionine + H2O = L-methionine (S)-S-oxide + [thioredoxin]-dithiol</text>
        <dbReference type="Rhea" id="RHEA:19993"/>
        <dbReference type="Rhea" id="RHEA-COMP:10698"/>
        <dbReference type="Rhea" id="RHEA-COMP:10700"/>
        <dbReference type="ChEBI" id="CHEBI:15377"/>
        <dbReference type="ChEBI" id="CHEBI:29950"/>
        <dbReference type="ChEBI" id="CHEBI:50058"/>
        <dbReference type="ChEBI" id="CHEBI:57844"/>
        <dbReference type="ChEBI" id="CHEBI:58772"/>
        <dbReference type="EC" id="1.8.4.11"/>
    </reaction>
</comment>
<dbReference type="PANTHER" id="PTHR43774:SF1">
    <property type="entry name" value="PEPTIDE METHIONINE SULFOXIDE REDUCTASE MSRA 2"/>
    <property type="match status" value="1"/>
</dbReference>
<comment type="catalytic activity">
    <reaction evidence="2 4">
        <text>L-methionyl-[protein] + [thioredoxin]-disulfide + H2O = L-methionyl-(S)-S-oxide-[protein] + [thioredoxin]-dithiol</text>
        <dbReference type="Rhea" id="RHEA:14217"/>
        <dbReference type="Rhea" id="RHEA-COMP:10698"/>
        <dbReference type="Rhea" id="RHEA-COMP:10700"/>
        <dbReference type="Rhea" id="RHEA-COMP:12313"/>
        <dbReference type="Rhea" id="RHEA-COMP:12315"/>
        <dbReference type="ChEBI" id="CHEBI:15377"/>
        <dbReference type="ChEBI" id="CHEBI:16044"/>
        <dbReference type="ChEBI" id="CHEBI:29950"/>
        <dbReference type="ChEBI" id="CHEBI:44120"/>
        <dbReference type="ChEBI" id="CHEBI:50058"/>
        <dbReference type="EC" id="1.8.4.11"/>
    </reaction>
</comment>
<protein>
    <recommendedName>
        <fullName evidence="4">Peptide methionine sulfoxide reductase MsrA</fullName>
        <shortName evidence="4">Protein-methionine-S-oxide reductase</shortName>
        <ecNumber evidence="4">1.8.4.11</ecNumber>
    </recommendedName>
    <alternativeName>
        <fullName evidence="4">Peptide-methionine (S)-S-oxide reductase</fullName>
        <shortName evidence="4">Peptide Met(O) reductase</shortName>
    </alternativeName>
</protein>
<dbReference type="Pfam" id="PF01625">
    <property type="entry name" value="PMSR"/>
    <property type="match status" value="1"/>
</dbReference>
<dbReference type="OrthoDB" id="4174719at2"/>
<dbReference type="Gene3D" id="3.30.1060.10">
    <property type="entry name" value="Peptide methionine sulphoxide reductase MsrA"/>
    <property type="match status" value="1"/>
</dbReference>
<evidence type="ECO:0000313" key="6">
    <source>
        <dbReference type="EMBL" id="EKV55897.1"/>
    </source>
</evidence>
<dbReference type="RefSeq" id="WP_008726391.1">
    <property type="nucleotide sequence ID" value="NZ_JH994111.1"/>
</dbReference>
<dbReference type="SUPFAM" id="SSF55068">
    <property type="entry name" value="Peptide methionine sulfoxide reductase"/>
    <property type="match status" value="1"/>
</dbReference>
<dbReference type="PANTHER" id="PTHR43774">
    <property type="entry name" value="PEPTIDE METHIONINE SULFOXIDE REDUCTASE"/>
    <property type="match status" value="1"/>
</dbReference>
<dbReference type="InterPro" id="IPR002569">
    <property type="entry name" value="Met_Sox_Rdtase_MsrA_dom"/>
</dbReference>
<evidence type="ECO:0000259" key="5">
    <source>
        <dbReference type="Pfam" id="PF01625"/>
    </source>
</evidence>
<dbReference type="HAMAP" id="MF_01401">
    <property type="entry name" value="MsrA"/>
    <property type="match status" value="1"/>
</dbReference>
<keyword evidence="1 4" id="KW-0560">Oxidoreductase</keyword>
<evidence type="ECO:0000313" key="7">
    <source>
        <dbReference type="Proteomes" id="UP000011663"/>
    </source>
</evidence>
<dbReference type="EMBL" id="ALNZ01000037">
    <property type="protein sequence ID" value="EKV55897.1"/>
    <property type="molecule type" value="Genomic_DNA"/>
</dbReference>
<evidence type="ECO:0000256" key="1">
    <source>
        <dbReference type="ARBA" id="ARBA00023002"/>
    </source>
</evidence>
<proteinExistence type="inferred from homology"/>
<dbReference type="Proteomes" id="UP000011663">
    <property type="component" value="Unassembled WGS sequence"/>
</dbReference>
<evidence type="ECO:0000256" key="3">
    <source>
        <dbReference type="ARBA" id="ARBA00048782"/>
    </source>
</evidence>
<accession>A0A2U4F0Y0</accession>
<name>A0A2U4F0Y0_9SPIR</name>
<comment type="caution">
    <text evidence="6">The sequence shown here is derived from an EMBL/GenBank/DDBJ whole genome shotgun (WGS) entry which is preliminary data.</text>
</comment>
<feature type="domain" description="Peptide methionine sulphoxide reductase MsrA" evidence="5">
    <location>
        <begin position="48"/>
        <end position="197"/>
    </location>
</feature>
<reference evidence="6 7" key="1">
    <citation type="submission" date="2012-07" db="EMBL/GenBank/DDBJ databases">
        <title>Genome sequence of Brachyspira sp. 30446, isolated from a pig with mucohaemorrhagic colitis.</title>
        <authorList>
            <person name="Rubin J.E."/>
            <person name="Fernando C."/>
            <person name="Harding J.C.S."/>
            <person name="Hill J.E."/>
        </authorList>
    </citation>
    <scope>NUCLEOTIDE SEQUENCE [LARGE SCALE GENOMIC DNA]</scope>
    <source>
        <strain evidence="6 7">30446</strain>
    </source>
</reference>
<evidence type="ECO:0000256" key="4">
    <source>
        <dbReference type="HAMAP-Rule" id="MF_01401"/>
    </source>
</evidence>
<dbReference type="GeneID" id="66489125"/>
<dbReference type="GO" id="GO:0008113">
    <property type="term" value="F:peptide-methionine (S)-S-oxide reductase activity"/>
    <property type="evidence" value="ECO:0007669"/>
    <property type="project" value="UniProtKB-UniRule"/>
</dbReference>
<evidence type="ECO:0000256" key="2">
    <source>
        <dbReference type="ARBA" id="ARBA00047806"/>
    </source>
</evidence>
<dbReference type="GO" id="GO:0033744">
    <property type="term" value="F:L-methionine:thioredoxin-disulfide S-oxidoreductase activity"/>
    <property type="evidence" value="ECO:0007669"/>
    <property type="project" value="RHEA"/>
</dbReference>
<dbReference type="InterPro" id="IPR036509">
    <property type="entry name" value="Met_Sox_Rdtase_MsrA_sf"/>
</dbReference>
<dbReference type="STRING" id="1289135.A966_13640"/>
<feature type="active site" evidence="4">
    <location>
        <position position="54"/>
    </location>
</feature>
<gene>
    <name evidence="4" type="primary">msrA</name>
    <name evidence="6" type="ORF">A966_13640</name>
</gene>
<comment type="function">
    <text evidence="4">Has an important function as a repair enzyme for proteins that have been inactivated by oxidation. Catalyzes the reversible oxidation-reduction of methionine sulfoxide in proteins to methionine.</text>
</comment>
<dbReference type="AlphaFoldDB" id="A0A2U4F0Y0"/>
<organism evidence="6 7">
    <name type="scientific">Brachyspira hampsonii 30446</name>
    <dbReference type="NCBI Taxonomy" id="1289135"/>
    <lineage>
        <taxon>Bacteria</taxon>
        <taxon>Pseudomonadati</taxon>
        <taxon>Spirochaetota</taxon>
        <taxon>Spirochaetia</taxon>
        <taxon>Brachyspirales</taxon>
        <taxon>Brachyspiraceae</taxon>
        <taxon>Brachyspira</taxon>
    </lineage>
</organism>
<dbReference type="PROSITE" id="PS51257">
    <property type="entry name" value="PROKAR_LIPOPROTEIN"/>
    <property type="match status" value="1"/>
</dbReference>
<sequence>MIKKTIITILSLLSIISCSEKLNSQNINDKGNNMDNNTTDMPENVKYAYFSSGCFWGTEYWFEKSKGVLSVVSGYAGGHKVNPTYREVCTGLTGHLETVRVAYDPEKTTYEELVKLFFETHDFTQKNGQGPDIGSQYLSAIFYQNDEEKEIAEKYVAMLREKNYDVATTIRPFKNFYEAEDYHQDYYAKKGSMPYCHFYTKIF</sequence>
<dbReference type="NCBIfam" id="TIGR00401">
    <property type="entry name" value="msrA"/>
    <property type="match status" value="1"/>
</dbReference>
<dbReference type="EC" id="1.8.4.11" evidence="4"/>